<organism evidence="2 3">
    <name type="scientific">Macrolepiota fuliginosa MF-IS2</name>
    <dbReference type="NCBI Taxonomy" id="1400762"/>
    <lineage>
        <taxon>Eukaryota</taxon>
        <taxon>Fungi</taxon>
        <taxon>Dikarya</taxon>
        <taxon>Basidiomycota</taxon>
        <taxon>Agaricomycotina</taxon>
        <taxon>Agaricomycetes</taxon>
        <taxon>Agaricomycetidae</taxon>
        <taxon>Agaricales</taxon>
        <taxon>Agaricineae</taxon>
        <taxon>Agaricaceae</taxon>
        <taxon>Macrolepiota</taxon>
    </lineage>
</organism>
<keyword evidence="3" id="KW-1185">Reference proteome</keyword>
<feature type="region of interest" description="Disordered" evidence="1">
    <location>
        <begin position="94"/>
        <end position="125"/>
    </location>
</feature>
<proteinExistence type="predicted"/>
<comment type="caution">
    <text evidence="2">The sequence shown here is derived from an EMBL/GenBank/DDBJ whole genome shotgun (WGS) entry which is preliminary data.</text>
</comment>
<dbReference type="Proteomes" id="UP000807342">
    <property type="component" value="Unassembled WGS sequence"/>
</dbReference>
<reference evidence="2" key="1">
    <citation type="submission" date="2020-11" db="EMBL/GenBank/DDBJ databases">
        <authorList>
            <consortium name="DOE Joint Genome Institute"/>
            <person name="Ahrendt S."/>
            <person name="Riley R."/>
            <person name="Andreopoulos W."/>
            <person name="Labutti K."/>
            <person name="Pangilinan J."/>
            <person name="Ruiz-Duenas F.J."/>
            <person name="Barrasa J.M."/>
            <person name="Sanchez-Garcia M."/>
            <person name="Camarero S."/>
            <person name="Miyauchi S."/>
            <person name="Serrano A."/>
            <person name="Linde D."/>
            <person name="Babiker R."/>
            <person name="Drula E."/>
            <person name="Ayuso-Fernandez I."/>
            <person name="Pacheco R."/>
            <person name="Padilla G."/>
            <person name="Ferreira P."/>
            <person name="Barriuso J."/>
            <person name="Kellner H."/>
            <person name="Castanera R."/>
            <person name="Alfaro M."/>
            <person name="Ramirez L."/>
            <person name="Pisabarro A.G."/>
            <person name="Kuo A."/>
            <person name="Tritt A."/>
            <person name="Lipzen A."/>
            <person name="He G."/>
            <person name="Yan M."/>
            <person name="Ng V."/>
            <person name="Cullen D."/>
            <person name="Martin F."/>
            <person name="Rosso M.-N."/>
            <person name="Henrissat B."/>
            <person name="Hibbett D."/>
            <person name="Martinez A.T."/>
            <person name="Grigoriev I.V."/>
        </authorList>
    </citation>
    <scope>NUCLEOTIDE SEQUENCE</scope>
    <source>
        <strain evidence="2">MF-IS2</strain>
    </source>
</reference>
<feature type="non-terminal residue" evidence="2">
    <location>
        <position position="1"/>
    </location>
</feature>
<protein>
    <submittedName>
        <fullName evidence="2">Uncharacterized protein</fullName>
    </submittedName>
</protein>
<evidence type="ECO:0000313" key="3">
    <source>
        <dbReference type="Proteomes" id="UP000807342"/>
    </source>
</evidence>
<name>A0A9P6C2R2_9AGAR</name>
<feature type="compositionally biased region" description="Low complexity" evidence="1">
    <location>
        <begin position="103"/>
        <end position="121"/>
    </location>
</feature>
<dbReference type="OrthoDB" id="1716625at2759"/>
<gene>
    <name evidence="2" type="ORF">P691DRAFT_667934</name>
</gene>
<sequence>LLCSIELVVDAMKTVKREEEDHRTLSALLGRFRGSRSMTYLADRKRALLWHGSVVLRRMAMINEDRQQTSGEQRDTSRIRRLSRAITAWDAREAKDTCHDGSQDSISSYGSTSSYPNSSDDPLNDFPNPPTLPIAGYAVVLSDLVLIGECVSGTSGYYNLIDDLGLVRIFSTEDYGEETSILEYNIVTNTVGAATATLEVIPVDSAESNLGEMTPRIERLHISLLDLALGASTSSDLNRDWLSALRYSANYTIQIWCRPWKAHKGGDDTAQVLASLVGSGLPLPRSPSGLIPHSNSREGGASIQEREERGWWSICFHQVMNAKRQIAPRIG</sequence>
<evidence type="ECO:0000313" key="2">
    <source>
        <dbReference type="EMBL" id="KAF9449227.1"/>
    </source>
</evidence>
<dbReference type="EMBL" id="MU151137">
    <property type="protein sequence ID" value="KAF9449227.1"/>
    <property type="molecule type" value="Genomic_DNA"/>
</dbReference>
<dbReference type="AlphaFoldDB" id="A0A9P6C2R2"/>
<accession>A0A9P6C2R2</accession>
<evidence type="ECO:0000256" key="1">
    <source>
        <dbReference type="SAM" id="MobiDB-lite"/>
    </source>
</evidence>